<reference evidence="1 2" key="1">
    <citation type="submission" date="2018-07" db="EMBL/GenBank/DDBJ databases">
        <title>Complete genome sequence of Spiroplasma alleghenense PLHS-1 (ATCC 51752).</title>
        <authorList>
            <person name="Chou L."/>
            <person name="Lee T.-Y."/>
            <person name="Tsai Y.-M."/>
            <person name="Kuo C.-H."/>
        </authorList>
    </citation>
    <scope>NUCLEOTIDE SEQUENCE [LARGE SCALE GENOMIC DNA]</scope>
    <source>
        <strain evidence="1 2">PLHS-1</strain>
    </source>
</reference>
<accession>A0A345Z2D6</accession>
<organism evidence="1 2">
    <name type="scientific">Spiroplasma alleghenense</name>
    <dbReference type="NCBI Taxonomy" id="216931"/>
    <lineage>
        <taxon>Bacteria</taxon>
        <taxon>Bacillati</taxon>
        <taxon>Mycoplasmatota</taxon>
        <taxon>Mollicutes</taxon>
        <taxon>Entomoplasmatales</taxon>
        <taxon>Spiroplasmataceae</taxon>
        <taxon>Spiroplasma</taxon>
    </lineage>
</organism>
<protein>
    <submittedName>
        <fullName evidence="1">Uncharacterized protein</fullName>
    </submittedName>
</protein>
<name>A0A345Z2D6_9MOLU</name>
<dbReference type="RefSeq" id="WP_115557694.1">
    <property type="nucleotide sequence ID" value="NZ_CP031376.1"/>
</dbReference>
<proteinExistence type="predicted"/>
<dbReference type="KEGG" id="salx:SALLE_v1c00890"/>
<keyword evidence="2" id="KW-1185">Reference proteome</keyword>
<dbReference type="Proteomes" id="UP000254792">
    <property type="component" value="Chromosome"/>
</dbReference>
<evidence type="ECO:0000313" key="2">
    <source>
        <dbReference type="Proteomes" id="UP000254792"/>
    </source>
</evidence>
<dbReference type="OrthoDB" id="400200at2"/>
<gene>
    <name evidence="1" type="ORF">SALLE_v1c00890</name>
</gene>
<dbReference type="AlphaFoldDB" id="A0A345Z2D6"/>
<dbReference type="EMBL" id="CP031376">
    <property type="protein sequence ID" value="AXK50765.1"/>
    <property type="molecule type" value="Genomic_DNA"/>
</dbReference>
<evidence type="ECO:0000313" key="1">
    <source>
        <dbReference type="EMBL" id="AXK50765.1"/>
    </source>
</evidence>
<sequence>MIDQIKKSSFELLNEFESQVFTDVELEKNKKFEIKFKAFKGEDFNVDKNHIEKTCDSNRGLYQLHRLYVNSSNNPTLPNRDEYWDDVYFKAKKNKVYHKTINIIYKHNVLEDSSSKKEFLKNNKYFGIEFEMGYNFRYGKKHWTSPEGLDIRLEKYEEFVELTSFDKVEEIATFSDPKHDNKERVTVGIELFWVGNELNIFLKLYASVNWTGGSVYNHLAIIGTQNERILFYSKLKTRKKFDQLIKFGNVATPIKDKLKVDLASDSVHSLINSIKSNTKEGGFDTGKMVSLEAHFSGPLMNEKNKIIGLSGINIGPGHFVNVVRAVNKKIKSGKEFDFKLELKFSVWLNNFQGILYLKLDDNSYKIGASNVEKWKNGYWVSYQSSYISHNLYVGKVK</sequence>